<dbReference type="RefSeq" id="WP_170243636.1">
    <property type="nucleotide sequence ID" value="NZ_BJYE01000006.1"/>
</dbReference>
<dbReference type="Gene3D" id="3.30.70.270">
    <property type="match status" value="1"/>
</dbReference>
<reference evidence="10 11" key="1">
    <citation type="submission" date="2019-07" db="EMBL/GenBank/DDBJ databases">
        <title>Whole genome shotgun sequence of Halolactibacillus alkaliphilus NBRC 103919.</title>
        <authorList>
            <person name="Hosoyama A."/>
            <person name="Uohara A."/>
            <person name="Ohji S."/>
            <person name="Ichikawa N."/>
        </authorList>
    </citation>
    <scope>NUCLEOTIDE SEQUENCE [LARGE SCALE GENOMIC DNA]</scope>
    <source>
        <strain evidence="10 11">NBRC 103919</strain>
    </source>
</reference>
<dbReference type="CDD" id="cd01948">
    <property type="entry name" value="EAL"/>
    <property type="match status" value="1"/>
</dbReference>
<dbReference type="InterPro" id="IPR003660">
    <property type="entry name" value="HAMP_dom"/>
</dbReference>
<evidence type="ECO:0000259" key="9">
    <source>
        <dbReference type="PROSITE" id="PS50887"/>
    </source>
</evidence>
<dbReference type="PROSITE" id="PS50883">
    <property type="entry name" value="EAL"/>
    <property type="match status" value="1"/>
</dbReference>
<comment type="caution">
    <text evidence="10">The sequence shown here is derived from an EMBL/GenBank/DDBJ whole genome shotgun (WGS) entry which is preliminary data.</text>
</comment>
<dbReference type="Gene3D" id="3.20.20.450">
    <property type="entry name" value="EAL domain"/>
    <property type="match status" value="1"/>
</dbReference>
<keyword evidence="3 4" id="KW-0472">Membrane</keyword>
<dbReference type="GO" id="GO:0005886">
    <property type="term" value="C:plasma membrane"/>
    <property type="evidence" value="ECO:0007669"/>
    <property type="project" value="UniProtKB-SubCell"/>
</dbReference>
<dbReference type="STRING" id="442899.SAMN05720591_10485"/>
<keyword evidence="11" id="KW-1185">Reference proteome</keyword>
<dbReference type="Pfam" id="PF08448">
    <property type="entry name" value="PAS_4"/>
    <property type="match status" value="1"/>
</dbReference>
<dbReference type="InterPro" id="IPR052155">
    <property type="entry name" value="Biofilm_reg_signaling"/>
</dbReference>
<keyword evidence="2" id="KW-1003">Cell membrane</keyword>
<dbReference type="GO" id="GO:0007165">
    <property type="term" value="P:signal transduction"/>
    <property type="evidence" value="ECO:0007669"/>
    <property type="project" value="InterPro"/>
</dbReference>
<evidence type="ECO:0000256" key="2">
    <source>
        <dbReference type="ARBA" id="ARBA00022475"/>
    </source>
</evidence>
<keyword evidence="4" id="KW-0812">Transmembrane</keyword>
<dbReference type="NCBIfam" id="TIGR00229">
    <property type="entry name" value="sensory_box"/>
    <property type="match status" value="1"/>
</dbReference>
<evidence type="ECO:0000256" key="3">
    <source>
        <dbReference type="ARBA" id="ARBA00023136"/>
    </source>
</evidence>
<dbReference type="PROSITE" id="PS50887">
    <property type="entry name" value="GGDEF"/>
    <property type="match status" value="1"/>
</dbReference>
<feature type="domain" description="GGDEF" evidence="9">
    <location>
        <begin position="519"/>
        <end position="652"/>
    </location>
</feature>
<evidence type="ECO:0000313" key="10">
    <source>
        <dbReference type="EMBL" id="GEN56223.1"/>
    </source>
</evidence>
<dbReference type="EMBL" id="BJYE01000006">
    <property type="protein sequence ID" value="GEN56223.1"/>
    <property type="molecule type" value="Genomic_DNA"/>
</dbReference>
<dbReference type="InterPro" id="IPR000014">
    <property type="entry name" value="PAS"/>
</dbReference>
<dbReference type="SMART" id="SM00091">
    <property type="entry name" value="PAS"/>
    <property type="match status" value="1"/>
</dbReference>
<dbReference type="CDD" id="cd06225">
    <property type="entry name" value="HAMP"/>
    <property type="match status" value="1"/>
</dbReference>
<evidence type="ECO:0000259" key="8">
    <source>
        <dbReference type="PROSITE" id="PS50885"/>
    </source>
</evidence>
<evidence type="ECO:0008006" key="12">
    <source>
        <dbReference type="Google" id="ProtNLM"/>
    </source>
</evidence>
<dbReference type="InterPro" id="IPR035919">
    <property type="entry name" value="EAL_sf"/>
</dbReference>
<proteinExistence type="predicted"/>
<evidence type="ECO:0000259" key="6">
    <source>
        <dbReference type="PROSITE" id="PS50113"/>
    </source>
</evidence>
<dbReference type="AlphaFoldDB" id="A0A511WZU6"/>
<dbReference type="CDD" id="cd00130">
    <property type="entry name" value="PAS"/>
    <property type="match status" value="1"/>
</dbReference>
<feature type="domain" description="PAC" evidence="6">
    <location>
        <begin position="435"/>
        <end position="487"/>
    </location>
</feature>
<dbReference type="InterPro" id="IPR000160">
    <property type="entry name" value="GGDEF_dom"/>
</dbReference>
<dbReference type="InterPro" id="IPR013656">
    <property type="entry name" value="PAS_4"/>
</dbReference>
<feature type="domain" description="EAL" evidence="7">
    <location>
        <begin position="661"/>
        <end position="911"/>
    </location>
</feature>
<protein>
    <recommendedName>
        <fullName evidence="12">Sensor domain-containing diguanylate cyclase</fullName>
    </recommendedName>
</protein>
<dbReference type="Pfam" id="PF00563">
    <property type="entry name" value="EAL"/>
    <property type="match status" value="1"/>
</dbReference>
<dbReference type="InterPro" id="IPR000700">
    <property type="entry name" value="PAS-assoc_C"/>
</dbReference>
<comment type="subcellular location">
    <subcellularLocation>
        <location evidence="1">Cell membrane</location>
    </subcellularLocation>
</comment>
<dbReference type="SUPFAM" id="SSF55073">
    <property type="entry name" value="Nucleotide cyclase"/>
    <property type="match status" value="1"/>
</dbReference>
<dbReference type="SUPFAM" id="SSF55785">
    <property type="entry name" value="PYP-like sensor domain (PAS domain)"/>
    <property type="match status" value="1"/>
</dbReference>
<dbReference type="SMART" id="SM00267">
    <property type="entry name" value="GGDEF"/>
    <property type="match status" value="1"/>
</dbReference>
<dbReference type="Gene3D" id="3.30.450.20">
    <property type="entry name" value="PAS domain"/>
    <property type="match status" value="1"/>
</dbReference>
<dbReference type="CDD" id="cd01949">
    <property type="entry name" value="GGDEF"/>
    <property type="match status" value="1"/>
</dbReference>
<dbReference type="Pfam" id="PF00990">
    <property type="entry name" value="GGDEF"/>
    <property type="match status" value="1"/>
</dbReference>
<dbReference type="InterPro" id="IPR029787">
    <property type="entry name" value="Nucleotide_cyclase"/>
</dbReference>
<dbReference type="SUPFAM" id="SSF141868">
    <property type="entry name" value="EAL domain-like"/>
    <property type="match status" value="1"/>
</dbReference>
<feature type="transmembrane region" description="Helical" evidence="4">
    <location>
        <begin position="276"/>
        <end position="296"/>
    </location>
</feature>
<evidence type="ECO:0000256" key="1">
    <source>
        <dbReference type="ARBA" id="ARBA00004236"/>
    </source>
</evidence>
<keyword evidence="4" id="KW-1133">Transmembrane helix</keyword>
<dbReference type="PROSITE" id="PS50112">
    <property type="entry name" value="PAS"/>
    <property type="match status" value="1"/>
</dbReference>
<feature type="domain" description="PAS" evidence="5">
    <location>
        <begin position="361"/>
        <end position="409"/>
    </location>
</feature>
<evidence type="ECO:0000256" key="4">
    <source>
        <dbReference type="SAM" id="Phobius"/>
    </source>
</evidence>
<dbReference type="PANTHER" id="PTHR44757:SF2">
    <property type="entry name" value="BIOFILM ARCHITECTURE MAINTENANCE PROTEIN MBAA"/>
    <property type="match status" value="1"/>
</dbReference>
<organism evidence="10 11">
    <name type="scientific">Halolactibacillus alkaliphilus</name>
    <dbReference type="NCBI Taxonomy" id="442899"/>
    <lineage>
        <taxon>Bacteria</taxon>
        <taxon>Bacillati</taxon>
        <taxon>Bacillota</taxon>
        <taxon>Bacilli</taxon>
        <taxon>Bacillales</taxon>
        <taxon>Bacillaceae</taxon>
        <taxon>Halolactibacillus</taxon>
    </lineage>
</organism>
<dbReference type="Proteomes" id="UP000321400">
    <property type="component" value="Unassembled WGS sequence"/>
</dbReference>
<dbReference type="FunFam" id="3.30.70.270:FF:000001">
    <property type="entry name" value="Diguanylate cyclase domain protein"/>
    <property type="match status" value="1"/>
</dbReference>
<dbReference type="PANTHER" id="PTHR44757">
    <property type="entry name" value="DIGUANYLATE CYCLASE DGCP"/>
    <property type="match status" value="1"/>
</dbReference>
<gene>
    <name evidence="10" type="ORF">HAL01_06870</name>
</gene>
<dbReference type="InterPro" id="IPR043128">
    <property type="entry name" value="Rev_trsase/Diguanyl_cyclase"/>
</dbReference>
<dbReference type="PROSITE" id="PS50885">
    <property type="entry name" value="HAMP"/>
    <property type="match status" value="1"/>
</dbReference>
<sequence>MKRLLVYWQKSNLIKATFFNIAIMFSFFVVFIYATSFTIEQFTVEYYDEMMSSANQRFSQQFDRVLLELDELSLSARNDYHLTMGTLSDQQEALIDLVQASPMVNGGFIVDEQRVIESSVLQTASLSNLDLTAISFVPEPYLQKAHTLEQDNLLELLIPLSNTQLHLFIDLASTDILSSLFHSLSFSDTFYIAIFNENQDLVFTYDESNINNEGELFHLKIQESLNDERNTDTVTHDEDSHYMMATQPLIKDGWTLTLFVPEILTERFRLNIFKTLLPLLVILAVLFLLIVIYAYYRSQKPYQALVKAIDELSEGDYTHRIRVTNEHTRIGVINTKFNHMVQELEKSRLALAKNEKALASQKDYLNRIINVSPMLIYTISEEGTYTLVNDKYAYLFGYTGKEMVGKHALNVTNDKAATHYQLKLHRSILLSGETISYEDQQVMPDKSLRWYRVTKQPIKETASGALEILMVATDITEIKQNQEKIQYQAYHDELTGIGNRKLFKTMVEQAIEQTDQQNEGFAVMFLDLDRFKYVNDTFGHDAGDQLLIEVAKRIETVKKDTDYVFRFGGDEFTILSYYKDSRQEVTELAKIIIQTLTKPYTFNGHSFIVTASIGISLYPKHSQSLNELTKYADLSMYQAKQQGKNTFRYYTPALETEVSHAIQLETDLFQAEERNELYVVYQPIVDTHTKTIIAVEALIRWQHNKLGAIAPNVFIPIAERNGLMLRFSKFVLQRATQTVAEYNARHDKPIQLYLNLTEAECQNEHTLQTIIDQLETVGLQQDQLVIELNEHLTRDKCKKLKTNLKQFQLHGIKAAIDSFGDHYLSLRQLKTLPFAIIKLSQATLQDALIDSEALASYKRLIKLAKRMGLMIIQEGVESEEDVHLIEGEGLDAYQGFLISQPLTKEQFEQDY</sequence>
<dbReference type="InterPro" id="IPR035965">
    <property type="entry name" value="PAS-like_dom_sf"/>
</dbReference>
<evidence type="ECO:0000259" key="5">
    <source>
        <dbReference type="PROSITE" id="PS50112"/>
    </source>
</evidence>
<dbReference type="NCBIfam" id="TIGR00254">
    <property type="entry name" value="GGDEF"/>
    <property type="match status" value="1"/>
</dbReference>
<feature type="transmembrane region" description="Helical" evidence="4">
    <location>
        <begin position="12"/>
        <end position="34"/>
    </location>
</feature>
<feature type="domain" description="HAMP" evidence="8">
    <location>
        <begin position="296"/>
        <end position="349"/>
    </location>
</feature>
<evidence type="ECO:0000313" key="11">
    <source>
        <dbReference type="Proteomes" id="UP000321400"/>
    </source>
</evidence>
<dbReference type="SMART" id="SM00304">
    <property type="entry name" value="HAMP"/>
    <property type="match status" value="1"/>
</dbReference>
<dbReference type="SUPFAM" id="SSF158472">
    <property type="entry name" value="HAMP domain-like"/>
    <property type="match status" value="1"/>
</dbReference>
<dbReference type="SMART" id="SM00052">
    <property type="entry name" value="EAL"/>
    <property type="match status" value="1"/>
</dbReference>
<dbReference type="PROSITE" id="PS50113">
    <property type="entry name" value="PAC"/>
    <property type="match status" value="1"/>
</dbReference>
<dbReference type="Gene3D" id="6.10.340.10">
    <property type="match status" value="1"/>
</dbReference>
<name>A0A511WZU6_9BACI</name>
<accession>A0A511WZU6</accession>
<dbReference type="InterPro" id="IPR001633">
    <property type="entry name" value="EAL_dom"/>
</dbReference>
<evidence type="ECO:0000259" key="7">
    <source>
        <dbReference type="PROSITE" id="PS50883"/>
    </source>
</evidence>